<accession>F2UH79</accession>
<gene>
    <name evidence="2" type="ORF">PTSG_07594</name>
</gene>
<feature type="region of interest" description="Disordered" evidence="1">
    <location>
        <begin position="1"/>
        <end position="171"/>
    </location>
</feature>
<dbReference type="KEGG" id="sre:PTSG_07594"/>
<evidence type="ECO:0000313" key="2">
    <source>
        <dbReference type="EMBL" id="EGD76478.1"/>
    </source>
</evidence>
<dbReference type="Proteomes" id="UP000007799">
    <property type="component" value="Unassembled WGS sequence"/>
</dbReference>
<feature type="region of interest" description="Disordered" evidence="1">
    <location>
        <begin position="246"/>
        <end position="269"/>
    </location>
</feature>
<dbReference type="InParanoid" id="F2UH79"/>
<proteinExistence type="predicted"/>
<name>F2UH79_SALR5</name>
<feature type="compositionally biased region" description="Acidic residues" evidence="1">
    <location>
        <begin position="201"/>
        <end position="214"/>
    </location>
</feature>
<dbReference type="EMBL" id="GL832974">
    <property type="protein sequence ID" value="EGD76478.1"/>
    <property type="molecule type" value="Genomic_DNA"/>
</dbReference>
<feature type="compositionally biased region" description="Acidic residues" evidence="1">
    <location>
        <begin position="50"/>
        <end position="61"/>
    </location>
</feature>
<keyword evidence="3" id="KW-1185">Reference proteome</keyword>
<protein>
    <submittedName>
        <fullName evidence="2">Uncharacterized protein</fullName>
    </submittedName>
</protein>
<dbReference type="GeneID" id="16071952"/>
<feature type="compositionally biased region" description="Low complexity" evidence="1">
    <location>
        <begin position="68"/>
        <end position="84"/>
    </location>
</feature>
<sequence length="269" mass="29099">MEFGDAFAGLLQGRGTPPSSGSGRRRGIQSRRQQPRSQRSLRLTQTQQLMDDDDIVEEDDSPMGMVEHANTTSAYAAHTHATMAPEGHPMDEDVDEDVDGLTQSPPPAQRHCVSQRLPESLDTEDADSDLASHSQQQTHARVMISQFEAGRHATSEFDDDNDGDDNDVDDDDFMCTAAAEAAEAAEAQMRLGGFRDRGEVLDDDDDDDDDDDGDAAVAGYTATNTAKVTCKPEQQQHPRCSNCSNCSNGSNGSQCGESGSKQCHHHVSI</sequence>
<organism evidence="3">
    <name type="scientific">Salpingoeca rosetta (strain ATCC 50818 / BSB-021)</name>
    <dbReference type="NCBI Taxonomy" id="946362"/>
    <lineage>
        <taxon>Eukaryota</taxon>
        <taxon>Choanoflagellata</taxon>
        <taxon>Craspedida</taxon>
        <taxon>Salpingoecidae</taxon>
        <taxon>Salpingoeca</taxon>
    </lineage>
</organism>
<dbReference type="AlphaFoldDB" id="F2UH79"/>
<feature type="compositionally biased region" description="Low complexity" evidence="1">
    <location>
        <begin position="13"/>
        <end position="22"/>
    </location>
</feature>
<reference evidence="2" key="1">
    <citation type="submission" date="2009-08" db="EMBL/GenBank/DDBJ databases">
        <title>Annotation of Salpingoeca rosetta.</title>
        <authorList>
            <consortium name="The Broad Institute Genome Sequencing Platform"/>
            <person name="Russ C."/>
            <person name="Cuomo C."/>
            <person name="Burger G."/>
            <person name="Gray M.W."/>
            <person name="Holland P.W.H."/>
            <person name="King N."/>
            <person name="Lang F.B.F."/>
            <person name="Roger A.J."/>
            <person name="Ruiz-Trillo I."/>
            <person name="Young S.K."/>
            <person name="Zeng Q."/>
            <person name="Gargeya S."/>
            <person name="Alvarado L."/>
            <person name="Berlin A."/>
            <person name="Chapman S.B."/>
            <person name="Chen Z."/>
            <person name="Freedman E."/>
            <person name="Gellesch M."/>
            <person name="Goldberg J."/>
            <person name="Griggs A."/>
            <person name="Gujja S."/>
            <person name="Heilman E."/>
            <person name="Heiman D."/>
            <person name="Howarth C."/>
            <person name="Mehta T."/>
            <person name="Neiman D."/>
            <person name="Pearson M."/>
            <person name="Roberts A."/>
            <person name="Saif S."/>
            <person name="Shea T."/>
            <person name="Shenoy N."/>
            <person name="Sisk P."/>
            <person name="Stolte C."/>
            <person name="Sykes S."/>
            <person name="White J."/>
            <person name="Yandava C."/>
            <person name="Haas B."/>
            <person name="Nusbaum C."/>
            <person name="Birren B."/>
        </authorList>
    </citation>
    <scope>NUCLEOTIDE SEQUENCE [LARGE SCALE GENOMIC DNA]</scope>
    <source>
        <strain evidence="2">ATCC 50818</strain>
    </source>
</reference>
<feature type="region of interest" description="Disordered" evidence="1">
    <location>
        <begin position="190"/>
        <end position="217"/>
    </location>
</feature>
<feature type="compositionally biased region" description="Low complexity" evidence="1">
    <location>
        <begin position="30"/>
        <end position="49"/>
    </location>
</feature>
<feature type="compositionally biased region" description="Acidic residues" evidence="1">
    <location>
        <begin position="156"/>
        <end position="171"/>
    </location>
</feature>
<evidence type="ECO:0000313" key="3">
    <source>
        <dbReference type="Proteomes" id="UP000007799"/>
    </source>
</evidence>
<feature type="compositionally biased region" description="Low complexity" evidence="1">
    <location>
        <begin position="246"/>
        <end position="260"/>
    </location>
</feature>
<evidence type="ECO:0000256" key="1">
    <source>
        <dbReference type="SAM" id="MobiDB-lite"/>
    </source>
</evidence>
<dbReference type="RefSeq" id="XP_004991392.1">
    <property type="nucleotide sequence ID" value="XM_004991335.1"/>
</dbReference>